<dbReference type="Pfam" id="PF19086">
    <property type="entry name" value="Terpene_syn_C_2"/>
    <property type="match status" value="1"/>
</dbReference>
<reference evidence="3 4" key="1">
    <citation type="submission" date="2024-08" db="EMBL/GenBank/DDBJ databases">
        <authorList>
            <person name="Cucini C."/>
            <person name="Frati F."/>
        </authorList>
    </citation>
    <scope>NUCLEOTIDE SEQUENCE [LARGE SCALE GENOMIC DNA]</scope>
</reference>
<dbReference type="Gene3D" id="1.10.600.10">
    <property type="entry name" value="Farnesyl Diphosphate Synthase"/>
    <property type="match status" value="1"/>
</dbReference>
<sequence>MEKKYGRVLFKTPNTNNLIETQSLNSIRFSNLDHKWYDADGKIHPEFENYKGKEFSLYFKIEQHDKNGVLVPFEGNIQLPYRLGELGPQDLDGVAVADMEDQILVRNYKLIDKDENVDQMQATGFLAACFPNQKLEDSKIVRLFNLAAFTFDDEIEKMGTKLYFKELNYFAKSAGEILKGKLVDLEKVNAGSVKLPNTFLKYLQIMQLFQTELSKAEKEQNLNGNYIRETYRKYIEGICQENCIEWNEQKPGIFYNAKKELRTWVAATFVFLEMALFDSKINPNPEVRKTFLFQWFARLYTMQTSLINDLVSFRKEVESTQGVGCNKVYLLHNEKGLPLKDAIQKVLDKTNDITTQLVETGNLLCQLHKGDKHVKRYVEKAKDMVYGHVQWITFSDRYHKNFVFDCVVN</sequence>
<evidence type="ECO:0000256" key="2">
    <source>
        <dbReference type="RuleBase" id="RU366034"/>
    </source>
</evidence>
<keyword evidence="2" id="KW-0460">Magnesium</keyword>
<accession>A0ABP1RR74</accession>
<dbReference type="PANTHER" id="PTHR35201:SF4">
    <property type="entry name" value="BETA-PINACENE SYNTHASE-RELATED"/>
    <property type="match status" value="1"/>
</dbReference>
<organism evidence="3 4">
    <name type="scientific">Orchesella dallaii</name>
    <dbReference type="NCBI Taxonomy" id="48710"/>
    <lineage>
        <taxon>Eukaryota</taxon>
        <taxon>Metazoa</taxon>
        <taxon>Ecdysozoa</taxon>
        <taxon>Arthropoda</taxon>
        <taxon>Hexapoda</taxon>
        <taxon>Collembola</taxon>
        <taxon>Entomobryomorpha</taxon>
        <taxon>Entomobryoidea</taxon>
        <taxon>Orchesellidae</taxon>
        <taxon>Orchesellinae</taxon>
        <taxon>Orchesella</taxon>
    </lineage>
</organism>
<comment type="similarity">
    <text evidence="1 2">Belongs to the terpene synthase family.</text>
</comment>
<keyword evidence="4" id="KW-1185">Reference proteome</keyword>
<evidence type="ECO:0000256" key="1">
    <source>
        <dbReference type="ARBA" id="ARBA00006333"/>
    </source>
</evidence>
<comment type="cofactor">
    <cofactor evidence="2">
        <name>Mg(2+)</name>
        <dbReference type="ChEBI" id="CHEBI:18420"/>
    </cofactor>
</comment>
<dbReference type="Proteomes" id="UP001642540">
    <property type="component" value="Unassembled WGS sequence"/>
</dbReference>
<keyword evidence="2" id="KW-0479">Metal-binding</keyword>
<dbReference type="EMBL" id="CAXLJM020000099">
    <property type="protein sequence ID" value="CAL8133493.1"/>
    <property type="molecule type" value="Genomic_DNA"/>
</dbReference>
<dbReference type="InterPro" id="IPR034686">
    <property type="entry name" value="Terpene_cyclase-like_2"/>
</dbReference>
<dbReference type="InterPro" id="IPR008949">
    <property type="entry name" value="Isoprenoid_synthase_dom_sf"/>
</dbReference>
<proteinExistence type="inferred from homology"/>
<dbReference type="EC" id="4.2.3.-" evidence="2"/>
<comment type="caution">
    <text evidence="3">The sequence shown here is derived from an EMBL/GenBank/DDBJ whole genome shotgun (WGS) entry which is preliminary data.</text>
</comment>
<dbReference type="PANTHER" id="PTHR35201">
    <property type="entry name" value="TERPENE SYNTHASE"/>
    <property type="match status" value="1"/>
</dbReference>
<gene>
    <name evidence="3" type="ORF">ODALV1_LOCUS25091</name>
</gene>
<evidence type="ECO:0000313" key="3">
    <source>
        <dbReference type="EMBL" id="CAL8133493.1"/>
    </source>
</evidence>
<dbReference type="SUPFAM" id="SSF48576">
    <property type="entry name" value="Terpenoid synthases"/>
    <property type="match status" value="1"/>
</dbReference>
<protein>
    <recommendedName>
        <fullName evidence="2">Terpene synthase</fullName>
        <ecNumber evidence="2">4.2.3.-</ecNumber>
    </recommendedName>
</protein>
<keyword evidence="2" id="KW-0456">Lyase</keyword>
<evidence type="ECO:0000313" key="4">
    <source>
        <dbReference type="Proteomes" id="UP001642540"/>
    </source>
</evidence>
<name>A0ABP1RR74_9HEXA</name>